<dbReference type="PANTHER" id="PTHR33490:SF3">
    <property type="entry name" value="CONSERVED INTEGRAL MEMBRANE PROTEIN"/>
    <property type="match status" value="1"/>
</dbReference>
<name>A0A8E7EKK6_9EURY</name>
<accession>A0A8E7EKK6</accession>
<dbReference type="Gene3D" id="3.10.620.30">
    <property type="match status" value="1"/>
</dbReference>
<dbReference type="PANTHER" id="PTHR33490">
    <property type="entry name" value="BLR5614 PROTEIN-RELATED"/>
    <property type="match status" value="1"/>
</dbReference>
<dbReference type="GeneID" id="65096247"/>
<evidence type="ECO:0000313" key="2">
    <source>
        <dbReference type="EMBL" id="QVV89625.1"/>
    </source>
</evidence>
<feature type="domain" description="Transglutaminase-like" evidence="1">
    <location>
        <begin position="76"/>
        <end position="139"/>
    </location>
</feature>
<dbReference type="EMBL" id="CP075546">
    <property type="protein sequence ID" value="QVV89625.1"/>
    <property type="molecule type" value="Genomic_DNA"/>
</dbReference>
<protein>
    <submittedName>
        <fullName evidence="2">Transglutaminase-like domain-containing protein</fullName>
    </submittedName>
</protein>
<reference evidence="2 3" key="1">
    <citation type="submission" date="2021-05" db="EMBL/GenBank/DDBJ databases">
        <title>A novel Methanospirillum isolate from a pyrite-forming mixed culture.</title>
        <authorList>
            <person name="Bunk B."/>
            <person name="Sproer C."/>
            <person name="Spring S."/>
            <person name="Pester M."/>
        </authorList>
    </citation>
    <scope>NUCLEOTIDE SEQUENCE [LARGE SCALE GENOMIC DNA]</scope>
    <source>
        <strain evidence="2 3">J.3.6.1-F.2.7.3</strain>
    </source>
</reference>
<dbReference type="SUPFAM" id="SSF54001">
    <property type="entry name" value="Cysteine proteinases"/>
    <property type="match status" value="1"/>
</dbReference>
<dbReference type="KEGG" id="mrtj:KHC33_03645"/>
<dbReference type="AlphaFoldDB" id="A0A8E7EKK6"/>
<dbReference type="Proteomes" id="UP000680656">
    <property type="component" value="Chromosome"/>
</dbReference>
<organism evidence="2 3">
    <name type="scientific">Methanospirillum purgamenti</name>
    <dbReference type="NCBI Taxonomy" id="2834276"/>
    <lineage>
        <taxon>Archaea</taxon>
        <taxon>Methanobacteriati</taxon>
        <taxon>Methanobacteriota</taxon>
        <taxon>Stenosarchaea group</taxon>
        <taxon>Methanomicrobia</taxon>
        <taxon>Methanomicrobiales</taxon>
        <taxon>Methanospirillaceae</taxon>
        <taxon>Methanospirillum</taxon>
    </lineage>
</organism>
<dbReference type="RefSeq" id="WP_214420417.1">
    <property type="nucleotide sequence ID" value="NZ_CP075546.1"/>
</dbReference>
<gene>
    <name evidence="2" type="ORF">KHC33_03645</name>
</gene>
<keyword evidence="3" id="KW-1185">Reference proteome</keyword>
<dbReference type="InterPro" id="IPR038765">
    <property type="entry name" value="Papain-like_cys_pep_sf"/>
</dbReference>
<evidence type="ECO:0000259" key="1">
    <source>
        <dbReference type="SMART" id="SM00460"/>
    </source>
</evidence>
<dbReference type="Pfam" id="PF01841">
    <property type="entry name" value="Transglut_core"/>
    <property type="match status" value="1"/>
</dbReference>
<sequence length="217" mass="24384">MHLPPLIPPVSITPYLSCSGVINCTNAEIRTLARTITTSEIDDIERTRTLYTWVRDSIAHSVDAGHKDLMWNATDVLNAGHGLCFGKSHLFVALCRALGIPAGLCYQRVRHENGSWVLHGLAAVYIEPLDKWIRLDPRGNKPGISAEFSIEYEQIAYEPVSEGEWLDQHIYPEPWQDVSHLVELSMNVPEFIENSGKIHIPPITQERIQIMKSSCSS</sequence>
<proteinExistence type="predicted"/>
<evidence type="ECO:0000313" key="3">
    <source>
        <dbReference type="Proteomes" id="UP000680656"/>
    </source>
</evidence>
<dbReference type="SMART" id="SM00460">
    <property type="entry name" value="TGc"/>
    <property type="match status" value="1"/>
</dbReference>
<dbReference type="InterPro" id="IPR002931">
    <property type="entry name" value="Transglutaminase-like"/>
</dbReference>